<gene>
    <name evidence="6" type="ORF">GPM918_LOCUS5132</name>
    <name evidence="7" type="ORF">SRO942_LOCUS5132</name>
</gene>
<accession>A0A813UYE7</accession>
<dbReference type="EMBL" id="CAJNOQ010000730">
    <property type="protein sequence ID" value="CAF0832542.1"/>
    <property type="molecule type" value="Genomic_DNA"/>
</dbReference>
<dbReference type="GO" id="GO:0006508">
    <property type="term" value="P:proteolysis"/>
    <property type="evidence" value="ECO:0007669"/>
    <property type="project" value="InterPro"/>
</dbReference>
<dbReference type="SUPFAM" id="SSF53187">
    <property type="entry name" value="Zn-dependent exopeptidases"/>
    <property type="match status" value="2"/>
</dbReference>
<dbReference type="PROSITE" id="PS52035">
    <property type="entry name" value="PEPTIDASE_M14"/>
    <property type="match status" value="1"/>
</dbReference>
<dbReference type="Proteomes" id="UP000663829">
    <property type="component" value="Unassembled WGS sequence"/>
</dbReference>
<feature type="domain" description="Peptidase M14" evidence="5">
    <location>
        <begin position="175"/>
        <end position="774"/>
    </location>
</feature>
<evidence type="ECO:0000259" key="5">
    <source>
        <dbReference type="PROSITE" id="PS52035"/>
    </source>
</evidence>
<comment type="similarity">
    <text evidence="2 3">Belongs to the peptidase M14 family.</text>
</comment>
<feature type="compositionally biased region" description="Polar residues" evidence="4">
    <location>
        <begin position="1035"/>
        <end position="1074"/>
    </location>
</feature>
<feature type="compositionally biased region" description="Polar residues" evidence="4">
    <location>
        <begin position="972"/>
        <end position="981"/>
    </location>
</feature>
<evidence type="ECO:0000313" key="6">
    <source>
        <dbReference type="EMBL" id="CAF0832542.1"/>
    </source>
</evidence>
<evidence type="ECO:0000313" key="8">
    <source>
        <dbReference type="Proteomes" id="UP000663829"/>
    </source>
</evidence>
<evidence type="ECO:0000256" key="3">
    <source>
        <dbReference type="PROSITE-ProRule" id="PRU01379"/>
    </source>
</evidence>
<feature type="region of interest" description="Disordered" evidence="4">
    <location>
        <begin position="41"/>
        <end position="60"/>
    </location>
</feature>
<dbReference type="InterPro" id="IPR050821">
    <property type="entry name" value="Cytosolic_carboxypeptidase"/>
</dbReference>
<dbReference type="PANTHER" id="PTHR12756">
    <property type="entry name" value="CYTOSOLIC CARBOXYPEPTIDASE"/>
    <property type="match status" value="1"/>
</dbReference>
<protein>
    <recommendedName>
        <fullName evidence="5">Peptidase M14 domain-containing protein</fullName>
    </recommendedName>
</protein>
<dbReference type="PANTHER" id="PTHR12756:SF12">
    <property type="entry name" value="CYTOSOLIC CARBOXYPEPTIDASE-LIKE PROTEIN 5"/>
    <property type="match status" value="1"/>
</dbReference>
<proteinExistence type="inferred from homology"/>
<sequence>MATILDKMGINDDIQLFSNFDSGNMARYERVQSQTSTADFLTDNAQTNGDNGQKSSETTTLNTHTLPKYDLEFNLWTNRDCENSLKVNSNRSWFYFGVKGGHGKCIRFNIMNLNRQARLFEMGMLPVFRTVPSHEKWSRLYTRPIWETLEDDFKMSFTHRIVDMKTSVTYFAFCFPYSYEETQELLAMYDTQYGSTLAERYLHLTNQKSSTVNSDIYYHRETLCYSLDGNKVDLLTITSYKGIMQEREHHFDKKLFPESRQTLRPHQFKNKRVFFLSSRVHPGETPASFVFLGFLEFILKSDDLRAKLLRDWYIFKLIPILNPDGVKRGHYRTDQLGQNLNRMYLDPDFDKHPSVYASKSLLIYHHINNQIEQNSSNSTSKLTIYDIFENVMPDEEIQKRKEEVTIVPPQVTTPCVNRQISTGSMGSSSVVSETSSSLIRAPPQRYTKLKSSITDGMEYLQTATTTMGYEQTNEWNTLGQPLTTTNHSKSKTSHFCKEIIYDHEVSNIATPTVDCTLTKSPRKTIVCFTREAPYLQKHQQEQTEIINGIDSTDIDAQNFFLDRAETKIHTTENFNEIEKSSPYSFHFVNENLELHQDLYRDLTVEDEEGYHIGNEGSDDEDECSATAAQKDGTNTATTITEAKSPHLSSVELLKISPYESGICYYIDLHGHASKKGCFVYGNYLQDDDMHTDNLLFAKLISLNSPHFDYDNCNFTVKNMYMKDKREGLSKEGSGRVALYKHLGLIHSYTLECSYAVGKTCQSIPAAENEQFGRISPPCPYVTNLHLSLYSLPQKLTQEHYKDVGKACALAALDILPGQNPFTRVTQSTFRTLQGLRDYLKHQVRTQRNRTNRPSVAATTTTTTNFSTANNRGKQQFQYVSKIVNYNNRPTNFNNNTQPTITNVPSVSNQYGMLSAQSSTSTTKLSNRLMSSNIKFRSNDRRSFNNKRNPSTQNEGNPSDTIVPPLSRIEISARTSSSSKLFHSSPARLQKQHSNQIRFDQTIPSPIIDPALTSRHDLRFGINKLPTSRVMQRQTLSLSSLPVRASDSSSRSTRVGQSAPHSFTKSTSANALKQQPQKHHRLPSTTTHLVLSTDPLLTYKPQNTIQNPQTVLFE</sequence>
<evidence type="ECO:0000256" key="4">
    <source>
        <dbReference type="SAM" id="MobiDB-lite"/>
    </source>
</evidence>
<dbReference type="Pfam" id="PF00246">
    <property type="entry name" value="Peptidase_M14"/>
    <property type="match status" value="1"/>
</dbReference>
<dbReference type="Gene3D" id="3.40.630.10">
    <property type="entry name" value="Zn peptidases"/>
    <property type="match status" value="2"/>
</dbReference>
<feature type="region of interest" description="Disordered" evidence="4">
    <location>
        <begin position="845"/>
        <end position="871"/>
    </location>
</feature>
<dbReference type="GO" id="GO:0004181">
    <property type="term" value="F:metallocarboxypeptidase activity"/>
    <property type="evidence" value="ECO:0007669"/>
    <property type="project" value="InterPro"/>
</dbReference>
<keyword evidence="8" id="KW-1185">Reference proteome</keyword>
<dbReference type="InterPro" id="IPR000834">
    <property type="entry name" value="Peptidase_M14"/>
</dbReference>
<name>A0A813UYE7_9BILA</name>
<dbReference type="AlphaFoldDB" id="A0A813UYE7"/>
<evidence type="ECO:0000256" key="2">
    <source>
        <dbReference type="ARBA" id="ARBA00005988"/>
    </source>
</evidence>
<dbReference type="GO" id="GO:0008270">
    <property type="term" value="F:zinc ion binding"/>
    <property type="evidence" value="ECO:0007669"/>
    <property type="project" value="InterPro"/>
</dbReference>
<dbReference type="Gene3D" id="2.60.40.3120">
    <property type="match status" value="1"/>
</dbReference>
<dbReference type="EMBL" id="CAJOBC010000730">
    <property type="protein sequence ID" value="CAF3619615.1"/>
    <property type="molecule type" value="Genomic_DNA"/>
</dbReference>
<comment type="cofactor">
    <cofactor evidence="1">
        <name>Zn(2+)</name>
        <dbReference type="ChEBI" id="CHEBI:29105"/>
    </cofactor>
</comment>
<feature type="active site" description="Proton donor/acceptor" evidence="3">
    <location>
        <position position="751"/>
    </location>
</feature>
<feature type="compositionally biased region" description="Polar residues" evidence="4">
    <location>
        <begin position="945"/>
        <end position="959"/>
    </location>
</feature>
<reference evidence="6" key="1">
    <citation type="submission" date="2021-02" db="EMBL/GenBank/DDBJ databases">
        <authorList>
            <person name="Nowell W R."/>
        </authorList>
    </citation>
    <scope>NUCLEOTIDE SEQUENCE</scope>
</reference>
<evidence type="ECO:0000313" key="7">
    <source>
        <dbReference type="EMBL" id="CAF3619615.1"/>
    </source>
</evidence>
<feature type="region of interest" description="Disordered" evidence="4">
    <location>
        <begin position="930"/>
        <end position="994"/>
    </location>
</feature>
<evidence type="ECO:0000256" key="1">
    <source>
        <dbReference type="ARBA" id="ARBA00001947"/>
    </source>
</evidence>
<feature type="compositionally biased region" description="Low complexity" evidence="4">
    <location>
        <begin position="856"/>
        <end position="870"/>
    </location>
</feature>
<feature type="region of interest" description="Disordered" evidence="4">
    <location>
        <begin position="1035"/>
        <end position="1084"/>
    </location>
</feature>
<dbReference type="OrthoDB" id="10253041at2759"/>
<dbReference type="Proteomes" id="UP000681722">
    <property type="component" value="Unassembled WGS sequence"/>
</dbReference>
<organism evidence="6 8">
    <name type="scientific">Didymodactylos carnosus</name>
    <dbReference type="NCBI Taxonomy" id="1234261"/>
    <lineage>
        <taxon>Eukaryota</taxon>
        <taxon>Metazoa</taxon>
        <taxon>Spiralia</taxon>
        <taxon>Gnathifera</taxon>
        <taxon>Rotifera</taxon>
        <taxon>Eurotatoria</taxon>
        <taxon>Bdelloidea</taxon>
        <taxon>Philodinida</taxon>
        <taxon>Philodinidae</taxon>
        <taxon>Didymodactylos</taxon>
    </lineage>
</organism>
<comment type="caution">
    <text evidence="6">The sequence shown here is derived from an EMBL/GenBank/DDBJ whole genome shotgun (WGS) entry which is preliminary data.</text>
</comment>